<evidence type="ECO:0000256" key="1">
    <source>
        <dbReference type="SAM" id="MobiDB-lite"/>
    </source>
</evidence>
<evidence type="ECO:0000313" key="2">
    <source>
        <dbReference type="EMBL" id="KIK00119.1"/>
    </source>
</evidence>
<dbReference type="EMBL" id="KN838632">
    <property type="protein sequence ID" value="KIK00119.1"/>
    <property type="molecule type" value="Genomic_DNA"/>
</dbReference>
<dbReference type="Proteomes" id="UP000054477">
    <property type="component" value="Unassembled WGS sequence"/>
</dbReference>
<reference evidence="2 3" key="1">
    <citation type="submission" date="2014-04" db="EMBL/GenBank/DDBJ databases">
        <authorList>
            <consortium name="DOE Joint Genome Institute"/>
            <person name="Kuo A."/>
            <person name="Kohler A."/>
            <person name="Nagy L.G."/>
            <person name="Floudas D."/>
            <person name="Copeland A."/>
            <person name="Barry K.W."/>
            <person name="Cichocki N."/>
            <person name="Veneault-Fourrey C."/>
            <person name="LaButti K."/>
            <person name="Lindquist E.A."/>
            <person name="Lipzen A."/>
            <person name="Lundell T."/>
            <person name="Morin E."/>
            <person name="Murat C."/>
            <person name="Sun H."/>
            <person name="Tunlid A."/>
            <person name="Henrissat B."/>
            <person name="Grigoriev I.V."/>
            <person name="Hibbett D.S."/>
            <person name="Martin F."/>
            <person name="Nordberg H.P."/>
            <person name="Cantor M.N."/>
            <person name="Hua S.X."/>
        </authorList>
    </citation>
    <scope>NUCLEOTIDE SEQUENCE [LARGE SCALE GENOMIC DNA]</scope>
    <source>
        <strain evidence="2 3">LaAM-08-1</strain>
    </source>
</reference>
<organism evidence="2 3">
    <name type="scientific">Laccaria amethystina LaAM-08-1</name>
    <dbReference type="NCBI Taxonomy" id="1095629"/>
    <lineage>
        <taxon>Eukaryota</taxon>
        <taxon>Fungi</taxon>
        <taxon>Dikarya</taxon>
        <taxon>Basidiomycota</taxon>
        <taxon>Agaricomycotina</taxon>
        <taxon>Agaricomycetes</taxon>
        <taxon>Agaricomycetidae</taxon>
        <taxon>Agaricales</taxon>
        <taxon>Agaricineae</taxon>
        <taxon>Hydnangiaceae</taxon>
        <taxon>Laccaria</taxon>
    </lineage>
</organism>
<protein>
    <submittedName>
        <fullName evidence="2">Uncharacterized protein</fullName>
    </submittedName>
</protein>
<dbReference type="HOGENOM" id="CLU_2237054_0_0_1"/>
<accession>A0A0C9XEU4</accession>
<gene>
    <name evidence="2" type="ORF">K443DRAFT_616765</name>
</gene>
<proteinExistence type="predicted"/>
<keyword evidence="3" id="KW-1185">Reference proteome</keyword>
<reference evidence="3" key="2">
    <citation type="submission" date="2015-01" db="EMBL/GenBank/DDBJ databases">
        <title>Evolutionary Origins and Diversification of the Mycorrhizal Mutualists.</title>
        <authorList>
            <consortium name="DOE Joint Genome Institute"/>
            <consortium name="Mycorrhizal Genomics Consortium"/>
            <person name="Kohler A."/>
            <person name="Kuo A."/>
            <person name="Nagy L.G."/>
            <person name="Floudas D."/>
            <person name="Copeland A."/>
            <person name="Barry K.W."/>
            <person name="Cichocki N."/>
            <person name="Veneault-Fourrey C."/>
            <person name="LaButti K."/>
            <person name="Lindquist E.A."/>
            <person name="Lipzen A."/>
            <person name="Lundell T."/>
            <person name="Morin E."/>
            <person name="Murat C."/>
            <person name="Riley R."/>
            <person name="Ohm R."/>
            <person name="Sun H."/>
            <person name="Tunlid A."/>
            <person name="Henrissat B."/>
            <person name="Grigoriev I.V."/>
            <person name="Hibbett D.S."/>
            <person name="Martin F."/>
        </authorList>
    </citation>
    <scope>NUCLEOTIDE SEQUENCE [LARGE SCALE GENOMIC DNA]</scope>
    <source>
        <strain evidence="3">LaAM-08-1</strain>
    </source>
</reference>
<feature type="region of interest" description="Disordered" evidence="1">
    <location>
        <begin position="34"/>
        <end position="56"/>
    </location>
</feature>
<name>A0A0C9XEU4_9AGAR</name>
<dbReference type="AlphaFoldDB" id="A0A0C9XEU4"/>
<evidence type="ECO:0000313" key="3">
    <source>
        <dbReference type="Proteomes" id="UP000054477"/>
    </source>
</evidence>
<sequence length="105" mass="11762">MSRYQELAALSSMQILNDSSLCALTPTTDALPLFTSSPPSPSLRQGQARSKRTKDQRHHLALARGKIISFMCHRAYRHKDKFGSEFVLRVHTNRDGFKLCLASAS</sequence>